<dbReference type="RefSeq" id="WP_011265091.1">
    <property type="nucleotide sequence ID" value="NC_006908.1"/>
</dbReference>
<dbReference type="KEGG" id="mmo:MMOB5710"/>
<proteinExistence type="predicted"/>
<dbReference type="InterPro" id="IPR013766">
    <property type="entry name" value="Thioredoxin_domain"/>
</dbReference>
<evidence type="ECO:0000313" key="3">
    <source>
        <dbReference type="Proteomes" id="UP000009072"/>
    </source>
</evidence>
<dbReference type="Gene3D" id="3.40.30.10">
    <property type="entry name" value="Glutaredoxin"/>
    <property type="match status" value="1"/>
</dbReference>
<name>Q6KH73_MYCM1</name>
<dbReference type="CDD" id="cd02947">
    <property type="entry name" value="TRX_family"/>
    <property type="match status" value="1"/>
</dbReference>
<gene>
    <name evidence="2" type="primary">trxA</name>
    <name evidence="2" type="ordered locus">MMOB5710</name>
</gene>
<dbReference type="STRING" id="267748.MMOB5710"/>
<protein>
    <submittedName>
        <fullName evidence="2">Thioredoxin</fullName>
    </submittedName>
</protein>
<dbReference type="Proteomes" id="UP000009072">
    <property type="component" value="Chromosome"/>
</dbReference>
<organism evidence="2 3">
    <name type="scientific">Mycoplasma mobile (strain ATCC 43663 / 163K / NCTC 11711)</name>
    <name type="common">Mesomycoplasma mobile</name>
    <dbReference type="NCBI Taxonomy" id="267748"/>
    <lineage>
        <taxon>Bacteria</taxon>
        <taxon>Bacillati</taxon>
        <taxon>Mycoplasmatota</taxon>
        <taxon>Mycoplasmoidales</taxon>
        <taxon>Metamycoplasmataceae</taxon>
        <taxon>Mesomycoplasma</taxon>
    </lineage>
</organism>
<dbReference type="EMBL" id="AE017308">
    <property type="protein sequence ID" value="AAT28057.1"/>
    <property type="molecule type" value="Genomic_DNA"/>
</dbReference>
<evidence type="ECO:0000313" key="2">
    <source>
        <dbReference type="EMBL" id="AAT28057.1"/>
    </source>
</evidence>
<dbReference type="eggNOG" id="COG3118">
    <property type="taxonomic scope" value="Bacteria"/>
</dbReference>
<dbReference type="Pfam" id="PF00085">
    <property type="entry name" value="Thioredoxin"/>
    <property type="match status" value="1"/>
</dbReference>
<feature type="domain" description="Thioredoxin" evidence="1">
    <location>
        <begin position="1"/>
        <end position="113"/>
    </location>
</feature>
<dbReference type="OrthoDB" id="7629852at2"/>
<dbReference type="InterPro" id="IPR036249">
    <property type="entry name" value="Thioredoxin-like_sf"/>
</dbReference>
<evidence type="ECO:0000259" key="1">
    <source>
        <dbReference type="PROSITE" id="PS51352"/>
    </source>
</evidence>
<dbReference type="AlphaFoldDB" id="Q6KH73"/>
<dbReference type="PROSITE" id="PS51352">
    <property type="entry name" value="THIOREDOXIN_2"/>
    <property type="match status" value="1"/>
</dbReference>
<dbReference type="SUPFAM" id="SSF52833">
    <property type="entry name" value="Thioredoxin-like"/>
    <property type="match status" value="1"/>
</dbReference>
<reference evidence="2 3" key="1">
    <citation type="journal article" date="2004" name="Genome Res.">
        <title>The complete genome and proteome of Mycoplasma mobile.</title>
        <authorList>
            <person name="Jaffe J.D."/>
            <person name="Stange-Thomann N."/>
            <person name="Smith C."/>
            <person name="DeCaprio D."/>
            <person name="Fisher S."/>
            <person name="Butler J."/>
            <person name="Calvo S."/>
            <person name="Elkins T."/>
            <person name="FitzGerald M.G."/>
            <person name="Hafez N."/>
            <person name="Kodira C.D."/>
            <person name="Major J."/>
            <person name="Wang S."/>
            <person name="Wilkinson J."/>
            <person name="Nicol R."/>
            <person name="Nusbaum C."/>
            <person name="Birren B."/>
            <person name="Berg H.C."/>
            <person name="Church G.M."/>
        </authorList>
    </citation>
    <scope>NUCLEOTIDE SEQUENCE [LARGE SCALE GENOMIC DNA]</scope>
    <source>
        <strain evidence="3">ATCC 43663 / 163K / NCTC 11711</strain>
    </source>
</reference>
<keyword evidence="3" id="KW-1185">Reference proteome</keyword>
<dbReference type="HOGENOM" id="CLU_090389_10_4_14"/>
<accession>Q6KH73</accession>
<sequence>MSLQTYKWKDAQDFIEKNHNRVIYLEFATETCGDCRAMAPVVEEFVDHFKNNDKVKFLRVDAEESGLWKVTGNKWEVLRIPTHIVLKNNEIFRKGFEYFPKELLVEWVEEALKNTK</sequence>